<dbReference type="GO" id="GO:0005096">
    <property type="term" value="F:GTPase activator activity"/>
    <property type="evidence" value="ECO:0007669"/>
    <property type="project" value="EnsemblFungi"/>
</dbReference>
<feature type="compositionally biased region" description="Basic residues" evidence="6">
    <location>
        <begin position="146"/>
        <end position="156"/>
    </location>
</feature>
<accession>B6K2C2</accession>
<dbReference type="GO" id="GO:0071074">
    <property type="term" value="F:eukaryotic initiation factor eIF2 binding"/>
    <property type="evidence" value="ECO:0000318"/>
    <property type="project" value="GO_Central"/>
</dbReference>
<dbReference type="FunFam" id="1.25.40.180:FF:000031">
    <property type="entry name" value="Eukaryotic translation initiation factor 5"/>
    <property type="match status" value="1"/>
</dbReference>
<organism evidence="8 10">
    <name type="scientific">Schizosaccharomyces japonicus (strain yFS275 / FY16936)</name>
    <name type="common">Fission yeast</name>
    <dbReference type="NCBI Taxonomy" id="402676"/>
    <lineage>
        <taxon>Eukaryota</taxon>
        <taxon>Fungi</taxon>
        <taxon>Dikarya</taxon>
        <taxon>Ascomycota</taxon>
        <taxon>Taphrinomycotina</taxon>
        <taxon>Schizosaccharomycetes</taxon>
        <taxon>Schizosaccharomycetales</taxon>
        <taxon>Schizosaccharomycetaceae</taxon>
        <taxon>Schizosaccharomyces</taxon>
    </lineage>
</organism>
<dbReference type="VEuPathDB" id="FungiDB:SJAG_02390"/>
<dbReference type="Proteomes" id="UP000001744">
    <property type="component" value="Unassembled WGS sequence"/>
</dbReference>
<dbReference type="SMART" id="SM00515">
    <property type="entry name" value="eIF5C"/>
    <property type="match status" value="1"/>
</dbReference>
<dbReference type="Pfam" id="PF02020">
    <property type="entry name" value="W2"/>
    <property type="match status" value="1"/>
</dbReference>
<dbReference type="EMBL" id="KE651166">
    <property type="protein sequence ID" value="EEB07303.1"/>
    <property type="molecule type" value="Genomic_DNA"/>
</dbReference>
<dbReference type="SUPFAM" id="SSF75689">
    <property type="entry name" value="Zinc-binding domain of translation initiation factor 2 beta"/>
    <property type="match status" value="1"/>
</dbReference>
<protein>
    <submittedName>
        <fullName evidence="8">Translation initiation factor eIF5</fullName>
    </submittedName>
</protein>
<gene>
    <name evidence="9" type="primary">tif5</name>
    <name evidence="8" type="ORF">SJAG_02390</name>
</gene>
<dbReference type="PANTHER" id="PTHR23001">
    <property type="entry name" value="EUKARYOTIC TRANSLATION INITIATION FACTOR"/>
    <property type="match status" value="1"/>
</dbReference>
<keyword evidence="4" id="KW-0648">Protein biosynthesis</keyword>
<dbReference type="FunFam" id="3.30.30.170:FF:000002">
    <property type="entry name" value="Eukaryotic translation initiation factor 5"/>
    <property type="match status" value="1"/>
</dbReference>
<dbReference type="GO" id="GO:0045947">
    <property type="term" value="P:negative regulation of translational initiation"/>
    <property type="evidence" value="ECO:0007669"/>
    <property type="project" value="EnsemblFungi"/>
</dbReference>
<dbReference type="STRING" id="402676.B6K2C2"/>
<feature type="domain" description="W2" evidence="7">
    <location>
        <begin position="227"/>
        <end position="383"/>
    </location>
</feature>
<evidence type="ECO:0000313" key="9">
    <source>
        <dbReference type="JaponicusDB" id="SJAG_02390"/>
    </source>
</evidence>
<dbReference type="InterPro" id="IPR045196">
    <property type="entry name" value="IF2/IF5"/>
</dbReference>
<evidence type="ECO:0000256" key="2">
    <source>
        <dbReference type="ARBA" id="ARBA00022540"/>
    </source>
</evidence>
<dbReference type="HOGENOM" id="CLU_026663_1_0_1"/>
<evidence type="ECO:0000256" key="6">
    <source>
        <dbReference type="SAM" id="MobiDB-lite"/>
    </source>
</evidence>
<dbReference type="PROSITE" id="PS51363">
    <property type="entry name" value="W2"/>
    <property type="match status" value="1"/>
</dbReference>
<keyword evidence="3" id="KW-0547">Nucleotide-binding</keyword>
<dbReference type="GO" id="GO:0005525">
    <property type="term" value="F:GTP binding"/>
    <property type="evidence" value="ECO:0007669"/>
    <property type="project" value="UniProtKB-KW"/>
</dbReference>
<keyword evidence="10" id="KW-1185">Reference proteome</keyword>
<dbReference type="RefSeq" id="XP_002173596.1">
    <property type="nucleotide sequence ID" value="XM_002173560.2"/>
</dbReference>
<evidence type="ECO:0000259" key="7">
    <source>
        <dbReference type="PROSITE" id="PS51363"/>
    </source>
</evidence>
<dbReference type="InterPro" id="IPR016190">
    <property type="entry name" value="Transl_init_fac_IF2/IF5_Zn-bd"/>
</dbReference>
<dbReference type="Pfam" id="PF01873">
    <property type="entry name" value="eIF-5_eIF-2B"/>
    <property type="match status" value="1"/>
</dbReference>
<evidence type="ECO:0000256" key="1">
    <source>
        <dbReference type="ARBA" id="ARBA00010397"/>
    </source>
</evidence>
<dbReference type="Gene3D" id="1.25.40.180">
    <property type="match status" value="1"/>
</dbReference>
<dbReference type="Gene3D" id="2.20.25.350">
    <property type="match status" value="1"/>
</dbReference>
<dbReference type="GO" id="GO:0003743">
    <property type="term" value="F:translation initiation factor activity"/>
    <property type="evidence" value="ECO:0000318"/>
    <property type="project" value="GO_Central"/>
</dbReference>
<feature type="compositionally biased region" description="Acidic residues" evidence="6">
    <location>
        <begin position="376"/>
        <end position="395"/>
    </location>
</feature>
<sequence>MATINIRRDVKDSFYRYRMPRLQSKIEGKGNGIKTVIPNMSDIAKALGRPPLYVTKFFGFELGAQTTIIADMDRYIVNGAHDANKLQDLLDVFIKRFVLCKSCQNPETELSINKDQTISYDCKACGYHGEIDGRHKLTGVIVKNPPPKKKKSKKHKQAEEAEAEADASDDEFTRRIQAEAAQLPSADTVVEEEWAVDTSEEAVRARVQQLEGKLRDSLVLRPDEDGDGDSDSPYSSLGDWIDENYGRVSDVEIYKKIKELGISRKSKTVAVVVQCLLKEPFVGQFEKHSALFHKLCTSDKHQRSLLGGFERVMAADELEHLSTLPKVFLELYQNDLVSEGAFEKWGAKASKKYVDRETSKKLREAAQPFLAWLQEASDESSGDEDEDDDDEESED</sequence>
<keyword evidence="2 8" id="KW-0396">Initiation factor</keyword>
<name>B6K2C2_SCHJY</name>
<dbReference type="SMART" id="SM00653">
    <property type="entry name" value="eIF2B_5"/>
    <property type="match status" value="1"/>
</dbReference>
<evidence type="ECO:0000256" key="3">
    <source>
        <dbReference type="ARBA" id="ARBA00022741"/>
    </source>
</evidence>
<dbReference type="GO" id="GO:0001732">
    <property type="term" value="P:formation of cytoplasmic translation initiation complex"/>
    <property type="evidence" value="ECO:0000318"/>
    <property type="project" value="GO_Central"/>
</dbReference>
<proteinExistence type="inferred from homology"/>
<feature type="region of interest" description="Disordered" evidence="6">
    <location>
        <begin position="138"/>
        <end position="171"/>
    </location>
</feature>
<dbReference type="eggNOG" id="KOG2767">
    <property type="taxonomic scope" value="Eukaryota"/>
</dbReference>
<dbReference type="CDD" id="cd11561">
    <property type="entry name" value="W2_eIF5"/>
    <property type="match status" value="1"/>
</dbReference>
<dbReference type="InterPro" id="IPR003307">
    <property type="entry name" value="W2_domain"/>
</dbReference>
<evidence type="ECO:0000313" key="10">
    <source>
        <dbReference type="Proteomes" id="UP000001744"/>
    </source>
</evidence>
<evidence type="ECO:0000256" key="4">
    <source>
        <dbReference type="ARBA" id="ARBA00022917"/>
    </source>
</evidence>
<dbReference type="SUPFAM" id="SSF48371">
    <property type="entry name" value="ARM repeat"/>
    <property type="match status" value="1"/>
</dbReference>
<dbReference type="FunFam" id="2.20.25.350:FF:000001">
    <property type="entry name" value="Eukaryotic translation initiation factor 5"/>
    <property type="match status" value="1"/>
</dbReference>
<dbReference type="SUPFAM" id="SSF100966">
    <property type="entry name" value="Translation initiation factor 2 beta, aIF2beta, N-terminal domain"/>
    <property type="match status" value="1"/>
</dbReference>
<dbReference type="GO" id="GO:0043614">
    <property type="term" value="C:multi-eIF complex"/>
    <property type="evidence" value="ECO:0007669"/>
    <property type="project" value="EnsemblFungi"/>
</dbReference>
<dbReference type="InterPro" id="IPR002735">
    <property type="entry name" value="Transl_init_fac_IF2/IF5_dom"/>
</dbReference>
<evidence type="ECO:0000313" key="8">
    <source>
        <dbReference type="EMBL" id="EEB07303.1"/>
    </source>
</evidence>
<dbReference type="InterPro" id="IPR016024">
    <property type="entry name" value="ARM-type_fold"/>
</dbReference>
<dbReference type="GO" id="GO:0042256">
    <property type="term" value="P:cytosolic ribosome assembly"/>
    <property type="evidence" value="ECO:0007669"/>
    <property type="project" value="EnsemblFungi"/>
</dbReference>
<comment type="similarity">
    <text evidence="1">Belongs to the eIF-2-beta/eIF-5 family.</text>
</comment>
<dbReference type="GO" id="GO:0005092">
    <property type="term" value="F:GDP-dissociation inhibitor activity"/>
    <property type="evidence" value="ECO:0000318"/>
    <property type="project" value="GO_Central"/>
</dbReference>
<dbReference type="GO" id="GO:0005829">
    <property type="term" value="C:cytosol"/>
    <property type="evidence" value="ECO:0000318"/>
    <property type="project" value="GO_Central"/>
</dbReference>
<dbReference type="InterPro" id="IPR016189">
    <property type="entry name" value="Transl_init_fac_IF2/IF5_N"/>
</dbReference>
<dbReference type="OMA" id="YRYKMEK"/>
<dbReference type="PANTHER" id="PTHR23001:SF7">
    <property type="entry name" value="EUKARYOTIC TRANSLATION INITIATION FACTOR 5"/>
    <property type="match status" value="1"/>
</dbReference>
<dbReference type="JaponicusDB" id="SJAG_02390">
    <property type="gene designation" value="tif5"/>
</dbReference>
<dbReference type="Gene3D" id="3.30.30.170">
    <property type="match status" value="1"/>
</dbReference>
<evidence type="ECO:0000256" key="5">
    <source>
        <dbReference type="ARBA" id="ARBA00023134"/>
    </source>
</evidence>
<dbReference type="GO" id="GO:0033290">
    <property type="term" value="C:eukaryotic 48S preinitiation complex"/>
    <property type="evidence" value="ECO:0007669"/>
    <property type="project" value="EnsemblFungi"/>
</dbReference>
<feature type="region of interest" description="Disordered" evidence="6">
    <location>
        <begin position="373"/>
        <end position="395"/>
    </location>
</feature>
<reference evidence="8 10" key="1">
    <citation type="journal article" date="2011" name="Science">
        <title>Comparative functional genomics of the fission yeasts.</title>
        <authorList>
            <person name="Rhind N."/>
            <person name="Chen Z."/>
            <person name="Yassour M."/>
            <person name="Thompson D.A."/>
            <person name="Haas B.J."/>
            <person name="Habib N."/>
            <person name="Wapinski I."/>
            <person name="Roy S."/>
            <person name="Lin M.F."/>
            <person name="Heiman D.I."/>
            <person name="Young S.K."/>
            <person name="Furuya K."/>
            <person name="Guo Y."/>
            <person name="Pidoux A."/>
            <person name="Chen H.M."/>
            <person name="Robbertse B."/>
            <person name="Goldberg J.M."/>
            <person name="Aoki K."/>
            <person name="Bayne E.H."/>
            <person name="Berlin A.M."/>
            <person name="Desjardins C.A."/>
            <person name="Dobbs E."/>
            <person name="Dukaj L."/>
            <person name="Fan L."/>
            <person name="FitzGerald M.G."/>
            <person name="French C."/>
            <person name="Gujja S."/>
            <person name="Hansen K."/>
            <person name="Keifenheim D."/>
            <person name="Levin J.Z."/>
            <person name="Mosher R.A."/>
            <person name="Mueller C.A."/>
            <person name="Pfiffner J."/>
            <person name="Priest M."/>
            <person name="Russ C."/>
            <person name="Smialowska A."/>
            <person name="Swoboda P."/>
            <person name="Sykes S.M."/>
            <person name="Vaughn M."/>
            <person name="Vengrova S."/>
            <person name="Yoder R."/>
            <person name="Zeng Q."/>
            <person name="Allshire R."/>
            <person name="Baulcombe D."/>
            <person name="Birren B.W."/>
            <person name="Brown W."/>
            <person name="Ekwall K."/>
            <person name="Kellis M."/>
            <person name="Leatherwood J."/>
            <person name="Levin H."/>
            <person name="Margalit H."/>
            <person name="Martienssen R."/>
            <person name="Nieduszynski C.A."/>
            <person name="Spatafora J.W."/>
            <person name="Friedman N."/>
            <person name="Dalgaard J.Z."/>
            <person name="Baumann P."/>
            <person name="Niki H."/>
            <person name="Regev A."/>
            <person name="Nusbaum C."/>
        </authorList>
    </citation>
    <scope>NUCLEOTIDE SEQUENCE [LARGE SCALE GENOMIC DNA]</scope>
    <source>
        <strain evidence="10">yFS275 / FY16936</strain>
    </source>
</reference>
<feature type="compositionally biased region" description="Acidic residues" evidence="6">
    <location>
        <begin position="160"/>
        <end position="170"/>
    </location>
</feature>
<dbReference type="AlphaFoldDB" id="B6K2C2"/>
<keyword evidence="5" id="KW-0342">GTP-binding</keyword>
<dbReference type="OrthoDB" id="10250831at2759"/>
<dbReference type="GeneID" id="7050035"/>